<feature type="signal peptide" evidence="1">
    <location>
        <begin position="1"/>
        <end position="25"/>
    </location>
</feature>
<protein>
    <submittedName>
        <fullName evidence="2">Uncharacterized protein</fullName>
    </submittedName>
</protein>
<sequence length="117" mass="12125">MPACSPKHSLGLVLGVSVAQATGWAETIEGSLSGSRLFPAEAVARSSAQEAYTDGSAGDGLAHGRPEYRNLVKPLAPAARMDVVTQRLKQLDEEVANVTVKAEAQLTGPGVQAQVLT</sequence>
<evidence type="ECO:0000256" key="1">
    <source>
        <dbReference type="SAM" id="SignalP"/>
    </source>
</evidence>
<organism evidence="2 3">
    <name type="scientific">Coccomyxa subellipsoidea</name>
    <dbReference type="NCBI Taxonomy" id="248742"/>
    <lineage>
        <taxon>Eukaryota</taxon>
        <taxon>Viridiplantae</taxon>
        <taxon>Chlorophyta</taxon>
        <taxon>core chlorophytes</taxon>
        <taxon>Trebouxiophyceae</taxon>
        <taxon>Trebouxiophyceae incertae sedis</taxon>
        <taxon>Coccomyxaceae</taxon>
        <taxon>Coccomyxa</taxon>
    </lineage>
</organism>
<dbReference type="EMBL" id="JALJOT010000001">
    <property type="protein sequence ID" value="KAK9918369.1"/>
    <property type="molecule type" value="Genomic_DNA"/>
</dbReference>
<proteinExistence type="predicted"/>
<name>A0ABR2Z2G1_9CHLO</name>
<evidence type="ECO:0000313" key="2">
    <source>
        <dbReference type="EMBL" id="KAK9918369.1"/>
    </source>
</evidence>
<comment type="caution">
    <text evidence="2">The sequence shown here is derived from an EMBL/GenBank/DDBJ whole genome shotgun (WGS) entry which is preliminary data.</text>
</comment>
<reference evidence="2 3" key="1">
    <citation type="journal article" date="2024" name="Nat. Commun.">
        <title>Phylogenomics reveals the evolutionary origins of lichenization in chlorophyte algae.</title>
        <authorList>
            <person name="Puginier C."/>
            <person name="Libourel C."/>
            <person name="Otte J."/>
            <person name="Skaloud P."/>
            <person name="Haon M."/>
            <person name="Grisel S."/>
            <person name="Petersen M."/>
            <person name="Berrin J.G."/>
            <person name="Delaux P.M."/>
            <person name="Dal Grande F."/>
            <person name="Keller J."/>
        </authorList>
    </citation>
    <scope>NUCLEOTIDE SEQUENCE [LARGE SCALE GENOMIC DNA]</scope>
    <source>
        <strain evidence="2 3">SAG 216-7</strain>
    </source>
</reference>
<accession>A0ABR2Z2G1</accession>
<keyword evidence="1" id="KW-0732">Signal</keyword>
<dbReference type="Proteomes" id="UP001491310">
    <property type="component" value="Unassembled WGS sequence"/>
</dbReference>
<feature type="chain" id="PRO_5047207849" evidence="1">
    <location>
        <begin position="26"/>
        <end position="117"/>
    </location>
</feature>
<evidence type="ECO:0000313" key="3">
    <source>
        <dbReference type="Proteomes" id="UP001491310"/>
    </source>
</evidence>
<gene>
    <name evidence="2" type="ORF">WJX75_003554</name>
</gene>
<keyword evidence="3" id="KW-1185">Reference proteome</keyword>